<evidence type="ECO:0000256" key="7">
    <source>
        <dbReference type="ARBA" id="ARBA00022840"/>
    </source>
</evidence>
<evidence type="ECO:0000256" key="4">
    <source>
        <dbReference type="ARBA" id="ARBA00022741"/>
    </source>
</evidence>
<gene>
    <name evidence="11" type="primary">queC</name>
    <name evidence="12" type="ordered locus">Hneap_0539</name>
</gene>
<dbReference type="eggNOG" id="COG0603">
    <property type="taxonomic scope" value="Bacteria"/>
</dbReference>
<sequence>MSLDTENTQPKAVVLLSGGLDSATVAAIAKSDGYQVHAVSFDYGQRHKVELKAAYRVALQLGIQHHKMISINLNDVGGSALTDSALAVPDYDAQSAEHIPITYVPARNLTFLSLALGWAEILGARRIYIGVNAVDYSGYPDCRPEFIKQFEVTANLATAAGLTGEPFKIIAPLQTLTKAEIIQWGTRFGVDYAQTISCYNPDEQGRACGRCDACHYRKQGFMDAGIPDVTIYAPE</sequence>
<dbReference type="OrthoDB" id="9789567at2"/>
<dbReference type="HAMAP" id="MF_01633">
    <property type="entry name" value="QueC"/>
    <property type="match status" value="1"/>
</dbReference>
<dbReference type="EMBL" id="CP001801">
    <property type="protein sequence ID" value="ACX95393.1"/>
    <property type="molecule type" value="Genomic_DNA"/>
</dbReference>
<evidence type="ECO:0000256" key="2">
    <source>
        <dbReference type="ARBA" id="ARBA00022598"/>
    </source>
</evidence>
<dbReference type="RefSeq" id="WP_012823429.1">
    <property type="nucleotide sequence ID" value="NC_013422.1"/>
</dbReference>
<name>D0KY70_HALNC</name>
<dbReference type="STRING" id="555778.Hneap_0539"/>
<evidence type="ECO:0000256" key="8">
    <source>
        <dbReference type="ARBA" id="ARBA00037993"/>
    </source>
</evidence>
<feature type="binding site" evidence="11">
    <location>
        <position position="211"/>
    </location>
    <ligand>
        <name>Zn(2+)</name>
        <dbReference type="ChEBI" id="CHEBI:29105"/>
    </ligand>
</feature>
<comment type="pathway">
    <text evidence="1 11">Purine metabolism; 7-cyano-7-deazaguanine biosynthesis.</text>
</comment>
<dbReference type="NCBIfam" id="TIGR00364">
    <property type="entry name" value="7-cyano-7-deazaguanine synthase QueC"/>
    <property type="match status" value="1"/>
</dbReference>
<feature type="binding site" evidence="11">
    <location>
        <begin position="16"/>
        <end position="26"/>
    </location>
    <ligand>
        <name>ATP</name>
        <dbReference type="ChEBI" id="CHEBI:30616"/>
    </ligand>
</feature>
<evidence type="ECO:0000256" key="9">
    <source>
        <dbReference type="ARBA" id="ARBA00039149"/>
    </source>
</evidence>
<dbReference type="PANTHER" id="PTHR42914">
    <property type="entry name" value="7-CYANO-7-DEAZAGUANINE SYNTHASE"/>
    <property type="match status" value="1"/>
</dbReference>
<dbReference type="PANTHER" id="PTHR42914:SF1">
    <property type="entry name" value="7-CYANO-7-DEAZAGUANINE SYNTHASE"/>
    <property type="match status" value="1"/>
</dbReference>
<evidence type="ECO:0000313" key="13">
    <source>
        <dbReference type="Proteomes" id="UP000009102"/>
    </source>
</evidence>
<dbReference type="SUPFAM" id="SSF52402">
    <property type="entry name" value="Adenine nucleotide alpha hydrolases-like"/>
    <property type="match status" value="1"/>
</dbReference>
<dbReference type="InterPro" id="IPR014729">
    <property type="entry name" value="Rossmann-like_a/b/a_fold"/>
</dbReference>
<dbReference type="GO" id="GO:0005524">
    <property type="term" value="F:ATP binding"/>
    <property type="evidence" value="ECO:0007669"/>
    <property type="project" value="UniProtKB-UniRule"/>
</dbReference>
<dbReference type="Gene3D" id="3.40.50.620">
    <property type="entry name" value="HUPs"/>
    <property type="match status" value="1"/>
</dbReference>
<comment type="cofactor">
    <cofactor evidence="11">
        <name>Zn(2+)</name>
        <dbReference type="ChEBI" id="CHEBI:29105"/>
    </cofactor>
    <text evidence="11">Binds 1 zinc ion per subunit.</text>
</comment>
<keyword evidence="2 11" id="KW-0436">Ligase</keyword>
<keyword evidence="3 11" id="KW-0479">Metal-binding</keyword>
<dbReference type="HOGENOM" id="CLU_081854_1_0_6"/>
<dbReference type="CDD" id="cd01995">
    <property type="entry name" value="QueC-like"/>
    <property type="match status" value="1"/>
</dbReference>
<dbReference type="UniPathway" id="UPA00391"/>
<reference evidence="12 13" key="1">
    <citation type="submission" date="2009-10" db="EMBL/GenBank/DDBJ databases">
        <title>Complete sequence of Halothiobacillus neapolitanus c2.</title>
        <authorList>
            <consortium name="US DOE Joint Genome Institute"/>
            <person name="Lucas S."/>
            <person name="Copeland A."/>
            <person name="Lapidus A."/>
            <person name="Glavina del Rio T."/>
            <person name="Tice H."/>
            <person name="Bruce D."/>
            <person name="Goodwin L."/>
            <person name="Pitluck S."/>
            <person name="Davenport K."/>
            <person name="Brettin T."/>
            <person name="Detter J.C."/>
            <person name="Han C."/>
            <person name="Tapia R."/>
            <person name="Larimer F."/>
            <person name="Land M."/>
            <person name="Hauser L."/>
            <person name="Kyrpides N."/>
            <person name="Mikhailova N."/>
            <person name="Kerfeld C."/>
            <person name="Cannon G."/>
            <person name="Heinhort S."/>
        </authorList>
    </citation>
    <scope>NUCLEOTIDE SEQUENCE [LARGE SCALE GENOMIC DNA]</scope>
    <source>
        <strain evidence="13">ATCC 23641 / c2</strain>
    </source>
</reference>
<dbReference type="InterPro" id="IPR018317">
    <property type="entry name" value="QueC"/>
</dbReference>
<dbReference type="EC" id="6.3.4.20" evidence="9 11"/>
<comment type="catalytic activity">
    <reaction evidence="10 11">
        <text>7-carboxy-7-carbaguanine + NH4(+) + 2 ATP = 7-cyano-7-carbaguanine + 2 AMP + 2 diphosphate + 2 H(+)</text>
        <dbReference type="Rhea" id="RHEA:27982"/>
        <dbReference type="ChEBI" id="CHEBI:15378"/>
        <dbReference type="ChEBI" id="CHEBI:28938"/>
        <dbReference type="ChEBI" id="CHEBI:30616"/>
        <dbReference type="ChEBI" id="CHEBI:33019"/>
        <dbReference type="ChEBI" id="CHEBI:45075"/>
        <dbReference type="ChEBI" id="CHEBI:61036"/>
        <dbReference type="ChEBI" id="CHEBI:456215"/>
        <dbReference type="EC" id="6.3.4.20"/>
    </reaction>
</comment>
<proteinExistence type="inferred from homology"/>
<comment type="similarity">
    <text evidence="8 11">Belongs to the QueC family.</text>
</comment>
<keyword evidence="4 11" id="KW-0547">Nucleotide-binding</keyword>
<evidence type="ECO:0000256" key="6">
    <source>
        <dbReference type="ARBA" id="ARBA00022833"/>
    </source>
</evidence>
<comment type="function">
    <text evidence="11">Catalyzes the ATP-dependent conversion of 7-carboxy-7-deazaguanine (CDG) to 7-cyano-7-deazaguanine (preQ(0)).</text>
</comment>
<accession>D0KY70</accession>
<keyword evidence="13" id="KW-1185">Reference proteome</keyword>
<dbReference type="GO" id="GO:0016879">
    <property type="term" value="F:ligase activity, forming carbon-nitrogen bonds"/>
    <property type="evidence" value="ECO:0007669"/>
    <property type="project" value="UniProtKB-UniRule"/>
</dbReference>
<keyword evidence="6 11" id="KW-0862">Zinc</keyword>
<dbReference type="Proteomes" id="UP000009102">
    <property type="component" value="Chromosome"/>
</dbReference>
<feature type="binding site" evidence="11">
    <location>
        <position position="208"/>
    </location>
    <ligand>
        <name>Zn(2+)</name>
        <dbReference type="ChEBI" id="CHEBI:29105"/>
    </ligand>
</feature>
<evidence type="ECO:0000313" key="12">
    <source>
        <dbReference type="EMBL" id="ACX95393.1"/>
    </source>
</evidence>
<evidence type="ECO:0000256" key="5">
    <source>
        <dbReference type="ARBA" id="ARBA00022785"/>
    </source>
</evidence>
<keyword evidence="5 11" id="KW-0671">Queuosine biosynthesis</keyword>
<organism evidence="12 13">
    <name type="scientific">Halothiobacillus neapolitanus (strain ATCC 23641 / DSM 15147 / CIP 104769 / NCIMB 8539 / c2)</name>
    <name type="common">Thiobacillus neapolitanus</name>
    <dbReference type="NCBI Taxonomy" id="555778"/>
    <lineage>
        <taxon>Bacteria</taxon>
        <taxon>Pseudomonadati</taxon>
        <taxon>Pseudomonadota</taxon>
        <taxon>Gammaproteobacteria</taxon>
        <taxon>Chromatiales</taxon>
        <taxon>Halothiobacillaceae</taxon>
        <taxon>Halothiobacillus</taxon>
    </lineage>
</organism>
<dbReference type="Pfam" id="PF06508">
    <property type="entry name" value="QueC"/>
    <property type="match status" value="1"/>
</dbReference>
<evidence type="ECO:0000256" key="10">
    <source>
        <dbReference type="ARBA" id="ARBA00047890"/>
    </source>
</evidence>
<protein>
    <recommendedName>
        <fullName evidence="9 11">7-cyano-7-deazaguanine synthase</fullName>
        <ecNumber evidence="9 11">6.3.4.20</ecNumber>
    </recommendedName>
    <alternativeName>
        <fullName evidence="11">7-cyano-7-carbaguanine synthase</fullName>
    </alternativeName>
    <alternativeName>
        <fullName evidence="11">PreQ(0) synthase</fullName>
    </alternativeName>
    <alternativeName>
        <fullName evidence="11">Queuosine biosynthesis protein QueC</fullName>
    </alternativeName>
</protein>
<dbReference type="PIRSF" id="PIRSF006293">
    <property type="entry name" value="ExsB"/>
    <property type="match status" value="1"/>
</dbReference>
<dbReference type="GO" id="GO:0008270">
    <property type="term" value="F:zinc ion binding"/>
    <property type="evidence" value="ECO:0007669"/>
    <property type="project" value="UniProtKB-UniRule"/>
</dbReference>
<dbReference type="KEGG" id="hna:Hneap_0539"/>
<evidence type="ECO:0000256" key="3">
    <source>
        <dbReference type="ARBA" id="ARBA00022723"/>
    </source>
</evidence>
<evidence type="ECO:0000256" key="11">
    <source>
        <dbReference type="HAMAP-Rule" id="MF_01633"/>
    </source>
</evidence>
<evidence type="ECO:0000256" key="1">
    <source>
        <dbReference type="ARBA" id="ARBA00005061"/>
    </source>
</evidence>
<keyword evidence="7 11" id="KW-0067">ATP-binding</keyword>
<dbReference type="AlphaFoldDB" id="D0KY70"/>
<feature type="binding site" evidence="11">
    <location>
        <position position="198"/>
    </location>
    <ligand>
        <name>Zn(2+)</name>
        <dbReference type="ChEBI" id="CHEBI:29105"/>
    </ligand>
</feature>
<dbReference type="GO" id="GO:0008616">
    <property type="term" value="P:tRNA queuosine(34) biosynthetic process"/>
    <property type="evidence" value="ECO:0007669"/>
    <property type="project" value="UniProtKB-UniRule"/>
</dbReference>
<feature type="binding site" evidence="11">
    <location>
        <position position="214"/>
    </location>
    <ligand>
        <name>Zn(2+)</name>
        <dbReference type="ChEBI" id="CHEBI:29105"/>
    </ligand>
</feature>